<evidence type="ECO:0000256" key="3">
    <source>
        <dbReference type="ARBA" id="ARBA00022475"/>
    </source>
</evidence>
<comment type="subcellular location">
    <subcellularLocation>
        <location evidence="1">Membrane</location>
        <topology evidence="1">Single-pass membrane protein</topology>
    </subcellularLocation>
</comment>
<evidence type="ECO:0000256" key="4">
    <source>
        <dbReference type="ARBA" id="ARBA00022692"/>
    </source>
</evidence>
<reference evidence="9 10" key="2">
    <citation type="submission" date="2017-09" db="EMBL/GenBank/DDBJ databases">
        <title>The genome of whitefly Bemisia tabaci, a global crop pest, provides novel insights into virus transmission, host adaptation and insecticide resistance.</title>
        <authorList>
            <person name="Kaur N."/>
            <person name="Kliot A."/>
            <person name="Pinheiro P.V."/>
            <person name="Luan J."/>
            <person name="Zheng Y."/>
            <person name="Liu W."/>
            <person name="Sun H."/>
            <person name="Yang X."/>
            <person name="Xu Y."/>
            <person name="Luo Y."/>
            <person name="Kruse A."/>
            <person name="Fisher T.W."/>
            <person name="Nelson D.R."/>
            <person name="Elimelech M."/>
            <person name="MacCoss M."/>
            <person name="Johnson R."/>
            <person name="Cohen E."/>
            <person name="Hunter W.B."/>
            <person name="Brown J.K."/>
            <person name="Jander G."/>
            <person name="Cilia M."/>
            <person name="Douglas A.E."/>
            <person name="Ghanim M."/>
            <person name="Simmons A.M."/>
            <person name="Wintermantel W.M."/>
            <person name="Ling K.-S."/>
            <person name="Fei Z."/>
        </authorList>
    </citation>
    <scope>NUCLEOTIDE SEQUENCE [LARGE SCALE GENOMIC DNA]</scope>
    <source>
        <strain evidence="9 10">MEAM1</strain>
    </source>
</reference>
<dbReference type="AlphaFoldDB" id="A0A249DXQ5"/>
<reference evidence="10" key="1">
    <citation type="submission" date="2016-06" db="EMBL/GenBank/DDBJ databases">
        <authorList>
            <person name="Chen W."/>
            <person name="Hasegawa D.K."/>
        </authorList>
    </citation>
    <scope>NUCLEOTIDE SEQUENCE [LARGE SCALE GENOMIC DNA]</scope>
    <source>
        <strain evidence="10">MEAM1</strain>
    </source>
</reference>
<dbReference type="Proteomes" id="UP000216438">
    <property type="component" value="Chromosome"/>
</dbReference>
<evidence type="ECO:0000313" key="10">
    <source>
        <dbReference type="Proteomes" id="UP000216438"/>
    </source>
</evidence>
<dbReference type="InterPro" id="IPR003369">
    <property type="entry name" value="TatA/B/E"/>
</dbReference>
<dbReference type="Pfam" id="PF02416">
    <property type="entry name" value="TatA_B_E"/>
    <property type="match status" value="1"/>
</dbReference>
<dbReference type="Gene3D" id="1.20.5.3310">
    <property type="match status" value="1"/>
</dbReference>
<keyword evidence="7" id="KW-0811">Translocation</keyword>
<evidence type="ECO:0000313" key="9">
    <source>
        <dbReference type="EMBL" id="ASX26045.1"/>
    </source>
</evidence>
<proteinExistence type="predicted"/>
<dbReference type="EMBL" id="CP016303">
    <property type="protein sequence ID" value="ASX26045.1"/>
    <property type="molecule type" value="Genomic_DNA"/>
</dbReference>
<protein>
    <submittedName>
        <fullName evidence="9">Twin arginine-targeting protein translocase TatB</fullName>
    </submittedName>
</protein>
<evidence type="ECO:0000256" key="8">
    <source>
        <dbReference type="ARBA" id="ARBA00023136"/>
    </source>
</evidence>
<evidence type="ECO:0000256" key="7">
    <source>
        <dbReference type="ARBA" id="ARBA00023010"/>
    </source>
</evidence>
<name>A0A249DXQ5_9ENTR</name>
<keyword evidence="4" id="KW-0812">Transmembrane</keyword>
<evidence type="ECO:0000256" key="6">
    <source>
        <dbReference type="ARBA" id="ARBA00022989"/>
    </source>
</evidence>
<dbReference type="GO" id="GO:0016020">
    <property type="term" value="C:membrane"/>
    <property type="evidence" value="ECO:0007669"/>
    <property type="project" value="UniProtKB-SubCell"/>
</dbReference>
<accession>A0A249DXQ5</accession>
<keyword evidence="3" id="KW-1003">Cell membrane</keyword>
<keyword evidence="5" id="KW-0653">Protein transport</keyword>
<organism evidence="9 10">
    <name type="scientific">Candidatus Hamiltonella defensa</name>
    <name type="common">Bemisia tabaci</name>
    <dbReference type="NCBI Taxonomy" id="672795"/>
    <lineage>
        <taxon>Bacteria</taxon>
        <taxon>Pseudomonadati</taxon>
        <taxon>Pseudomonadota</taxon>
        <taxon>Gammaproteobacteria</taxon>
        <taxon>Enterobacterales</taxon>
        <taxon>Enterobacteriaceae</taxon>
        <taxon>aphid secondary symbionts</taxon>
        <taxon>Candidatus Williamhamiltonella</taxon>
    </lineage>
</organism>
<keyword evidence="8" id="KW-0472">Membrane</keyword>
<dbReference type="GO" id="GO:0008320">
    <property type="term" value="F:protein transmembrane transporter activity"/>
    <property type="evidence" value="ECO:0007669"/>
    <property type="project" value="InterPro"/>
</dbReference>
<keyword evidence="2" id="KW-0813">Transport</keyword>
<dbReference type="PRINTS" id="PR01506">
    <property type="entry name" value="TATBPROTEIN"/>
</dbReference>
<dbReference type="RefSeq" id="WP_046493572.1">
    <property type="nucleotide sequence ID" value="NZ_CP016303.1"/>
</dbReference>
<dbReference type="PANTHER" id="PTHR33162">
    <property type="entry name" value="SEC-INDEPENDENT PROTEIN TRANSLOCASE PROTEIN TATA, CHLOROPLASTIC"/>
    <property type="match status" value="1"/>
</dbReference>
<gene>
    <name evidence="9" type="ORF">BA171_02675</name>
</gene>
<dbReference type="NCBIfam" id="TIGR01410">
    <property type="entry name" value="tatB"/>
    <property type="match status" value="1"/>
</dbReference>
<evidence type="ECO:0000256" key="5">
    <source>
        <dbReference type="ARBA" id="ARBA00022927"/>
    </source>
</evidence>
<dbReference type="PANTHER" id="PTHR33162:SF1">
    <property type="entry name" value="SEC-INDEPENDENT PROTEIN TRANSLOCASE PROTEIN TATA, CHLOROPLASTIC"/>
    <property type="match status" value="1"/>
</dbReference>
<dbReference type="GO" id="GO:0043953">
    <property type="term" value="P:protein transport by the Tat complex"/>
    <property type="evidence" value="ECO:0007669"/>
    <property type="project" value="InterPro"/>
</dbReference>
<keyword evidence="6" id="KW-1133">Transmembrane helix</keyword>
<sequence length="70" mass="8287">MFDIGFSELLLVIVLTLLVLGPKKLPVVVKTVTRWIRILRSFSERMQNDFSKEFRLEEDEPKHLKKSRKS</sequence>
<evidence type="ECO:0000256" key="2">
    <source>
        <dbReference type="ARBA" id="ARBA00022448"/>
    </source>
</evidence>
<evidence type="ECO:0000256" key="1">
    <source>
        <dbReference type="ARBA" id="ARBA00004167"/>
    </source>
</evidence>
<dbReference type="InterPro" id="IPR018448">
    <property type="entry name" value="TatB"/>
</dbReference>